<evidence type="ECO:0000313" key="4">
    <source>
        <dbReference type="Proteomes" id="UP000651085"/>
    </source>
</evidence>
<dbReference type="EMBL" id="JACRTF010000001">
    <property type="protein sequence ID" value="MBC8594106.1"/>
    <property type="molecule type" value="Genomic_DNA"/>
</dbReference>
<keyword evidence="2" id="KW-0175">Coiled coil</keyword>
<dbReference type="AlphaFoldDB" id="A0A926IQS1"/>
<reference evidence="3" key="1">
    <citation type="submission" date="2020-08" db="EMBL/GenBank/DDBJ databases">
        <title>Genome public.</title>
        <authorList>
            <person name="Liu C."/>
            <person name="Sun Q."/>
        </authorList>
    </citation>
    <scope>NUCLEOTIDE SEQUENCE</scope>
    <source>
        <strain evidence="3">N12</strain>
    </source>
</reference>
<dbReference type="Gene3D" id="1.25.40.10">
    <property type="entry name" value="Tetratricopeptide repeat domain"/>
    <property type="match status" value="3"/>
</dbReference>
<dbReference type="Pfam" id="PF12895">
    <property type="entry name" value="ANAPC3"/>
    <property type="match status" value="1"/>
</dbReference>
<feature type="repeat" description="TPR" evidence="1">
    <location>
        <begin position="270"/>
        <end position="303"/>
    </location>
</feature>
<evidence type="ECO:0000313" key="3">
    <source>
        <dbReference type="EMBL" id="MBC8594106.1"/>
    </source>
</evidence>
<evidence type="ECO:0000256" key="2">
    <source>
        <dbReference type="SAM" id="Coils"/>
    </source>
</evidence>
<protein>
    <submittedName>
        <fullName evidence="3">Tetratricopeptide repeat protein</fullName>
    </submittedName>
</protein>
<accession>A0A926IQS1</accession>
<dbReference type="RefSeq" id="WP_262435208.1">
    <property type="nucleotide sequence ID" value="NZ_JACRTF010000001.1"/>
</dbReference>
<dbReference type="PANTHER" id="PTHR12558">
    <property type="entry name" value="CELL DIVISION CYCLE 16,23,27"/>
    <property type="match status" value="1"/>
</dbReference>
<gene>
    <name evidence="3" type="ORF">H8744_12780</name>
</gene>
<dbReference type="SMART" id="SM00028">
    <property type="entry name" value="TPR"/>
    <property type="match status" value="8"/>
</dbReference>
<dbReference type="Pfam" id="PF13181">
    <property type="entry name" value="TPR_8"/>
    <property type="match status" value="2"/>
</dbReference>
<dbReference type="InterPro" id="IPR011990">
    <property type="entry name" value="TPR-like_helical_dom_sf"/>
</dbReference>
<proteinExistence type="predicted"/>
<comment type="caution">
    <text evidence="3">The sequence shown here is derived from an EMBL/GenBank/DDBJ whole genome shotgun (WGS) entry which is preliminary data.</text>
</comment>
<dbReference type="SUPFAM" id="SSF48452">
    <property type="entry name" value="TPR-like"/>
    <property type="match status" value="2"/>
</dbReference>
<organism evidence="3 4">
    <name type="scientific">Jilunia laotingensis</name>
    <dbReference type="NCBI Taxonomy" id="2763675"/>
    <lineage>
        <taxon>Bacteria</taxon>
        <taxon>Pseudomonadati</taxon>
        <taxon>Bacteroidota</taxon>
        <taxon>Bacteroidia</taxon>
        <taxon>Bacteroidales</taxon>
        <taxon>Bacteroidaceae</taxon>
        <taxon>Jilunia</taxon>
    </lineage>
</organism>
<feature type="repeat" description="TPR" evidence="1">
    <location>
        <begin position="343"/>
        <end position="376"/>
    </location>
</feature>
<name>A0A926IQS1_9BACT</name>
<dbReference type="InterPro" id="IPR019734">
    <property type="entry name" value="TPR_rpt"/>
</dbReference>
<feature type="repeat" description="TPR" evidence="1">
    <location>
        <begin position="167"/>
        <end position="200"/>
    </location>
</feature>
<dbReference type="PANTHER" id="PTHR12558:SF13">
    <property type="entry name" value="CELL DIVISION CYCLE PROTEIN 27 HOMOLOG"/>
    <property type="match status" value="1"/>
</dbReference>
<keyword evidence="4" id="KW-1185">Reference proteome</keyword>
<keyword evidence="1" id="KW-0802">TPR repeat</keyword>
<sequence>MIRKNSSSDKGQELNELIASYETAKANNRQVYMDGDQLADIADKYATERRFEDAQEVITYGLELHPGHTDLLVEQAYLYLDTMQFAKAKNVAECINETYESEVKLLKAEILLTEGKLEDAEKELESIEEKDDLKNIIDIAYLYIDMDYPEKALPWLTRGYDKYKEEEEFLAVMADCYRSENEYEQAIDFYNRLIDKNPYNPTYWTGLAKCHFDTMDFAKAIEACDFALTADENFGEAHTIKAHSLLQIENNEDAIEEYSKALQCKSLPPDLTYMFIGLAYTNMEKWELSYENYGKALKSIPNENSPILVDLYSGQAKCLSKLGKLEEAHLIFEKAKKIIPDSVDIYLQDSQIYLEEDKFDEAKECWRHALNLAPEPETLVQIGNFSLDYGMVENARQCFEQAREDDPDYPGINGLLATVCMILRDHKAFYKYNQLSESPLNLDTFHASLLKTGDRYLLKDLEKFIDEVKECSEDDKKPAKKEKHQKKK</sequence>
<dbReference type="PROSITE" id="PS50005">
    <property type="entry name" value="TPR"/>
    <property type="match status" value="3"/>
</dbReference>
<feature type="coiled-coil region" evidence="2">
    <location>
        <begin position="89"/>
        <end position="130"/>
    </location>
</feature>
<evidence type="ECO:0000256" key="1">
    <source>
        <dbReference type="PROSITE-ProRule" id="PRU00339"/>
    </source>
</evidence>
<dbReference type="Proteomes" id="UP000651085">
    <property type="component" value="Unassembled WGS sequence"/>
</dbReference>